<organism evidence="4 5">
    <name type="scientific">Aphanomyces stellatus</name>
    <dbReference type="NCBI Taxonomy" id="120398"/>
    <lineage>
        <taxon>Eukaryota</taxon>
        <taxon>Sar</taxon>
        <taxon>Stramenopiles</taxon>
        <taxon>Oomycota</taxon>
        <taxon>Saprolegniomycetes</taxon>
        <taxon>Saprolegniales</taxon>
        <taxon>Verrucalvaceae</taxon>
        <taxon>Aphanomyces</taxon>
    </lineage>
</organism>
<feature type="region of interest" description="Disordered" evidence="1">
    <location>
        <begin position="419"/>
        <end position="441"/>
    </location>
</feature>
<dbReference type="Gene3D" id="1.20.1270.60">
    <property type="entry name" value="Arfaptin homology (AH) domain/BAR domain"/>
    <property type="match status" value="1"/>
</dbReference>
<dbReference type="EMBL" id="CAADRA010006009">
    <property type="protein sequence ID" value="VFT93568.1"/>
    <property type="molecule type" value="Genomic_DNA"/>
</dbReference>
<dbReference type="SMART" id="SM00312">
    <property type="entry name" value="PX"/>
    <property type="match status" value="1"/>
</dbReference>
<feature type="domain" description="PX" evidence="2">
    <location>
        <begin position="1"/>
        <end position="128"/>
    </location>
</feature>
<dbReference type="OrthoDB" id="271164at2759"/>
<feature type="region of interest" description="Disordered" evidence="1">
    <location>
        <begin position="303"/>
        <end position="338"/>
    </location>
</feature>
<dbReference type="EMBL" id="VJMH01005988">
    <property type="protein sequence ID" value="KAF0692059.1"/>
    <property type="molecule type" value="Genomic_DNA"/>
</dbReference>
<dbReference type="Pfam" id="PF00787">
    <property type="entry name" value="PX"/>
    <property type="match status" value="1"/>
</dbReference>
<dbReference type="InterPro" id="IPR036871">
    <property type="entry name" value="PX_dom_sf"/>
</dbReference>
<keyword evidence="5" id="KW-1185">Reference proteome</keyword>
<sequence>MSSPRHSTTSSSTPKSHMIYVGDAGRIGDGVHGHHVYPVRCSLFGPSITEVDRRYSDFAWLQTQLARTCPGCILPPLPAKVVGLLHSKEFLEARRIGLQKFLTNVAAHEILAHASCFHDFLQASAVELSALKAKTKIVHDPKQALSSWFGKAVQKFSEHGPVQSLTARATGRDVSRHKTEQDMEFDQIAAYVAALDGLAKSWQQKVLAAYKTNRAASAAYCDVIEATSELAELESALPEMKAVGFQAVMEVVDNRAKHLDSDWAALTDAVDDFARWITCVQTALATREDRRFAYQAALASSSKAVAAPTPESPEKRPSFASFLGQASPPTGGGGVNDAKREFDEVHDRVMSEVLKFRQEKACVLQLMFVHFATLQQQNATEFDETLRRVLPKLNDATHAPTHAVGKDDLRLAMPFVKRANQQQHHQTTDGESPRPYADVSL</sequence>
<dbReference type="AlphaFoldDB" id="A0A485L774"/>
<dbReference type="InterPro" id="IPR001683">
    <property type="entry name" value="PX_dom"/>
</dbReference>
<evidence type="ECO:0000313" key="5">
    <source>
        <dbReference type="Proteomes" id="UP000332933"/>
    </source>
</evidence>
<dbReference type="Gene3D" id="3.30.1520.10">
    <property type="entry name" value="Phox-like domain"/>
    <property type="match status" value="1"/>
</dbReference>
<dbReference type="PANTHER" id="PTHR10555">
    <property type="entry name" value="SORTING NEXIN"/>
    <property type="match status" value="1"/>
</dbReference>
<protein>
    <submittedName>
        <fullName evidence="4">Aste57867_16803 protein</fullName>
    </submittedName>
</protein>
<proteinExistence type="predicted"/>
<dbReference type="InterPro" id="IPR027267">
    <property type="entry name" value="AH/BAR_dom_sf"/>
</dbReference>
<dbReference type="PANTHER" id="PTHR10555:SF170">
    <property type="entry name" value="FI18122P1"/>
    <property type="match status" value="1"/>
</dbReference>
<dbReference type="SUPFAM" id="SSF64268">
    <property type="entry name" value="PX domain"/>
    <property type="match status" value="1"/>
</dbReference>
<evidence type="ECO:0000259" key="2">
    <source>
        <dbReference type="PROSITE" id="PS50195"/>
    </source>
</evidence>
<reference evidence="4 5" key="1">
    <citation type="submission" date="2019-03" db="EMBL/GenBank/DDBJ databases">
        <authorList>
            <person name="Gaulin E."/>
            <person name="Dumas B."/>
        </authorList>
    </citation>
    <scope>NUCLEOTIDE SEQUENCE [LARGE SCALE GENOMIC DNA]</scope>
    <source>
        <strain evidence="4">CBS 568.67</strain>
    </source>
</reference>
<evidence type="ECO:0000313" key="4">
    <source>
        <dbReference type="EMBL" id="VFT93568.1"/>
    </source>
</evidence>
<dbReference type="GO" id="GO:0005768">
    <property type="term" value="C:endosome"/>
    <property type="evidence" value="ECO:0007669"/>
    <property type="project" value="TreeGrafter"/>
</dbReference>
<evidence type="ECO:0000313" key="3">
    <source>
        <dbReference type="EMBL" id="KAF0692059.1"/>
    </source>
</evidence>
<gene>
    <name evidence="4" type="primary">Aste57867_16803</name>
    <name evidence="3" type="ORF">As57867_016746</name>
    <name evidence="4" type="ORF">ASTE57867_16803</name>
</gene>
<name>A0A485L774_9STRA</name>
<dbReference type="PROSITE" id="PS50195">
    <property type="entry name" value="PX"/>
    <property type="match status" value="1"/>
</dbReference>
<dbReference type="Proteomes" id="UP000332933">
    <property type="component" value="Unassembled WGS sequence"/>
</dbReference>
<accession>A0A485L774</accession>
<reference evidence="3" key="2">
    <citation type="submission" date="2019-06" db="EMBL/GenBank/DDBJ databases">
        <title>Genomics analysis of Aphanomyces spp. identifies a new class of oomycete effector associated with host adaptation.</title>
        <authorList>
            <person name="Gaulin E."/>
        </authorList>
    </citation>
    <scope>NUCLEOTIDE SEQUENCE</scope>
    <source>
        <strain evidence="3">CBS 578.67</strain>
    </source>
</reference>
<dbReference type="GO" id="GO:0035091">
    <property type="term" value="F:phosphatidylinositol binding"/>
    <property type="evidence" value="ECO:0007669"/>
    <property type="project" value="InterPro"/>
</dbReference>
<evidence type="ECO:0000256" key="1">
    <source>
        <dbReference type="SAM" id="MobiDB-lite"/>
    </source>
</evidence>